<evidence type="ECO:0000313" key="1">
    <source>
        <dbReference type="EMBL" id="RHZ64742.1"/>
    </source>
</evidence>
<dbReference type="Proteomes" id="UP000266861">
    <property type="component" value="Unassembled WGS sequence"/>
</dbReference>
<name>A0A397HNZ0_9GLOM</name>
<organism evidence="1 2">
    <name type="scientific">Diversispora epigaea</name>
    <dbReference type="NCBI Taxonomy" id="1348612"/>
    <lineage>
        <taxon>Eukaryota</taxon>
        <taxon>Fungi</taxon>
        <taxon>Fungi incertae sedis</taxon>
        <taxon>Mucoromycota</taxon>
        <taxon>Glomeromycotina</taxon>
        <taxon>Glomeromycetes</taxon>
        <taxon>Diversisporales</taxon>
        <taxon>Diversisporaceae</taxon>
        <taxon>Diversispora</taxon>
    </lineage>
</organism>
<accession>A0A397HNZ0</accession>
<evidence type="ECO:0008006" key="3">
    <source>
        <dbReference type="Google" id="ProtNLM"/>
    </source>
</evidence>
<keyword evidence="2" id="KW-1185">Reference proteome</keyword>
<proteinExistence type="predicted"/>
<dbReference type="AlphaFoldDB" id="A0A397HNZ0"/>
<dbReference type="OrthoDB" id="2354022at2759"/>
<gene>
    <name evidence="1" type="ORF">Glove_320g190</name>
</gene>
<sequence>MVLTKTKNNQNERGKGKLDNNNPYEFQLILRGRTNEILGGFNPLAWDKTKVDWMSTNNDDKMIKFEQSSSRPRRLFQSSFRLL</sequence>
<reference evidence="1 2" key="1">
    <citation type="submission" date="2018-08" db="EMBL/GenBank/DDBJ databases">
        <title>Genome and evolution of the arbuscular mycorrhizal fungus Diversispora epigaea (formerly Glomus versiforme) and its bacterial endosymbionts.</title>
        <authorList>
            <person name="Sun X."/>
            <person name="Fei Z."/>
            <person name="Harrison M."/>
        </authorList>
    </citation>
    <scope>NUCLEOTIDE SEQUENCE [LARGE SCALE GENOMIC DNA]</scope>
    <source>
        <strain evidence="1 2">IT104</strain>
    </source>
</reference>
<protein>
    <recommendedName>
        <fullName evidence="3">TLDc domain-containing protein</fullName>
    </recommendedName>
</protein>
<comment type="caution">
    <text evidence="1">The sequence shown here is derived from an EMBL/GenBank/DDBJ whole genome shotgun (WGS) entry which is preliminary data.</text>
</comment>
<dbReference type="EMBL" id="PQFF01000292">
    <property type="protein sequence ID" value="RHZ64742.1"/>
    <property type="molecule type" value="Genomic_DNA"/>
</dbReference>
<evidence type="ECO:0000313" key="2">
    <source>
        <dbReference type="Proteomes" id="UP000266861"/>
    </source>
</evidence>